<dbReference type="Proteomes" id="UP001065549">
    <property type="component" value="Unassembled WGS sequence"/>
</dbReference>
<comment type="caution">
    <text evidence="5">The sequence shown here is derived from an EMBL/GenBank/DDBJ whole genome shotgun (WGS) entry which is preliminary data.</text>
</comment>
<reference evidence="5" key="1">
    <citation type="submission" date="2022-09" db="EMBL/GenBank/DDBJ databases">
        <title>Culturomic study of gut microbiota in children with autism spectrum disorder.</title>
        <authorList>
            <person name="Efimov B.A."/>
            <person name="Chaplin A.V."/>
            <person name="Sokolova S.R."/>
            <person name="Pikina A.P."/>
            <person name="Korzhanova M."/>
            <person name="Belova V."/>
            <person name="Korostin D."/>
        </authorList>
    </citation>
    <scope>NUCLEOTIDE SEQUENCE</scope>
    <source>
        <strain evidence="5">ASD5510</strain>
    </source>
</reference>
<dbReference type="EMBL" id="JAOSHN010000013">
    <property type="protein sequence ID" value="MCU7380761.1"/>
    <property type="molecule type" value="Genomic_DNA"/>
</dbReference>
<keyword evidence="1" id="KW-0805">Transcription regulation</keyword>
<dbReference type="SUPFAM" id="SSF55136">
    <property type="entry name" value="Probable bacterial effector-binding domain"/>
    <property type="match status" value="1"/>
</dbReference>
<dbReference type="InterPro" id="IPR018060">
    <property type="entry name" value="HTH_AraC"/>
</dbReference>
<dbReference type="Gene3D" id="1.10.10.60">
    <property type="entry name" value="Homeodomain-like"/>
    <property type="match status" value="2"/>
</dbReference>
<organism evidence="5 6">
    <name type="scientific">Hominibacterium faecale</name>
    <dbReference type="NCBI Taxonomy" id="2839743"/>
    <lineage>
        <taxon>Bacteria</taxon>
        <taxon>Bacillati</taxon>
        <taxon>Bacillota</taxon>
        <taxon>Clostridia</taxon>
        <taxon>Peptostreptococcales</taxon>
        <taxon>Anaerovoracaceae</taxon>
        <taxon>Hominibacterium</taxon>
    </lineage>
</organism>
<dbReference type="InterPro" id="IPR050959">
    <property type="entry name" value="MarA-like"/>
</dbReference>
<dbReference type="GO" id="GO:0003700">
    <property type="term" value="F:DNA-binding transcription factor activity"/>
    <property type="evidence" value="ECO:0007669"/>
    <property type="project" value="InterPro"/>
</dbReference>
<sequence length="292" mass="33076">MDWLKRMNEALEYIENNLDGKINYGLLAQKACCSSYHFQRMFSYMAEVPLSEYIRRRRLTKAAYDLQNTEDKVIDIAFKYSYDSPTSFTRAFQKLHGITPAAARKQGASLKAYPPITFQVSIKGATVMNYKIEEKEAFRIVGFKLSTTLKDDACYREIPLFWKELAMSGKIGALGPMINKEPFGMLGLSVCPDPFSNDSNFDFDYYIAAPTDQAVSEGMEEFIVPAAAWAIFECIGPMPGAIQEMQKRIATEWLPSSGYEYGSAPDIEVYYDEDGTKADTRSEVWIPVVKKD</sequence>
<keyword evidence="6" id="KW-1185">Reference proteome</keyword>
<evidence type="ECO:0000259" key="4">
    <source>
        <dbReference type="PROSITE" id="PS01124"/>
    </source>
</evidence>
<evidence type="ECO:0000313" key="6">
    <source>
        <dbReference type="Proteomes" id="UP001065549"/>
    </source>
</evidence>
<keyword evidence="2" id="KW-0238">DNA-binding</keyword>
<dbReference type="Gene3D" id="3.20.80.10">
    <property type="entry name" value="Regulatory factor, effector binding domain"/>
    <property type="match status" value="1"/>
</dbReference>
<gene>
    <name evidence="5" type="ORF">OBO34_20820</name>
</gene>
<dbReference type="InterPro" id="IPR011256">
    <property type="entry name" value="Reg_factor_effector_dom_sf"/>
</dbReference>
<evidence type="ECO:0000256" key="2">
    <source>
        <dbReference type="ARBA" id="ARBA00023125"/>
    </source>
</evidence>
<dbReference type="PANTHER" id="PTHR47504:SF5">
    <property type="entry name" value="RIGHT ORIGIN-BINDING PROTEIN"/>
    <property type="match status" value="1"/>
</dbReference>
<keyword evidence="3" id="KW-0804">Transcription</keyword>
<feature type="domain" description="HTH araC/xylS-type" evidence="4">
    <location>
        <begin position="8"/>
        <end position="106"/>
    </location>
</feature>
<name>A0A9J6QZ24_9FIRM</name>
<dbReference type="InterPro" id="IPR010499">
    <property type="entry name" value="AraC_E-bd"/>
</dbReference>
<dbReference type="GO" id="GO:0043565">
    <property type="term" value="F:sequence-specific DNA binding"/>
    <property type="evidence" value="ECO:0007669"/>
    <property type="project" value="InterPro"/>
</dbReference>
<proteinExistence type="predicted"/>
<dbReference type="PROSITE" id="PS01124">
    <property type="entry name" value="HTH_ARAC_FAMILY_2"/>
    <property type="match status" value="1"/>
</dbReference>
<accession>A0A9J6QZ24</accession>
<dbReference type="InterPro" id="IPR009057">
    <property type="entry name" value="Homeodomain-like_sf"/>
</dbReference>
<dbReference type="SUPFAM" id="SSF46689">
    <property type="entry name" value="Homeodomain-like"/>
    <property type="match status" value="2"/>
</dbReference>
<dbReference type="SMART" id="SM00342">
    <property type="entry name" value="HTH_ARAC"/>
    <property type="match status" value="1"/>
</dbReference>
<evidence type="ECO:0000313" key="5">
    <source>
        <dbReference type="EMBL" id="MCU7380761.1"/>
    </source>
</evidence>
<evidence type="ECO:0000256" key="1">
    <source>
        <dbReference type="ARBA" id="ARBA00023015"/>
    </source>
</evidence>
<protein>
    <submittedName>
        <fullName evidence="5">AraC family transcriptional regulator</fullName>
    </submittedName>
</protein>
<dbReference type="InterPro" id="IPR029442">
    <property type="entry name" value="GyrI-like"/>
</dbReference>
<dbReference type="Pfam" id="PF06445">
    <property type="entry name" value="GyrI-like"/>
    <property type="match status" value="1"/>
</dbReference>
<evidence type="ECO:0000256" key="3">
    <source>
        <dbReference type="ARBA" id="ARBA00023163"/>
    </source>
</evidence>
<dbReference type="AlphaFoldDB" id="A0A9J6QZ24"/>
<dbReference type="RefSeq" id="WP_253019403.1">
    <property type="nucleotide sequence ID" value="NZ_JAOSHN010000013.1"/>
</dbReference>
<dbReference type="SMART" id="SM00871">
    <property type="entry name" value="AraC_E_bind"/>
    <property type="match status" value="1"/>
</dbReference>
<dbReference type="PANTHER" id="PTHR47504">
    <property type="entry name" value="RIGHT ORIGIN-BINDING PROTEIN"/>
    <property type="match status" value="1"/>
</dbReference>
<dbReference type="Pfam" id="PF12833">
    <property type="entry name" value="HTH_18"/>
    <property type="match status" value="1"/>
</dbReference>